<dbReference type="InterPro" id="IPR032048">
    <property type="entry name" value="TGase_elicitor"/>
</dbReference>
<evidence type="ECO:0008006" key="8">
    <source>
        <dbReference type="Google" id="ProtNLM"/>
    </source>
</evidence>
<dbReference type="Pfam" id="PF16683">
    <property type="entry name" value="TGase_elicitor"/>
    <property type="match status" value="1"/>
</dbReference>
<feature type="signal peptide" evidence="1">
    <location>
        <begin position="1"/>
        <end position="23"/>
    </location>
</feature>
<dbReference type="GO" id="GO:0016755">
    <property type="term" value="F:aminoacyltransferase activity"/>
    <property type="evidence" value="ECO:0007669"/>
    <property type="project" value="InterPro"/>
</dbReference>
<reference evidence="5 7" key="1">
    <citation type="submission" date="2018-09" db="EMBL/GenBank/DDBJ databases">
        <title>Genomic investigation of the strawberry pathogen Phytophthora fragariae indicates pathogenicity is determined by transcriptional variation in three key races.</title>
        <authorList>
            <person name="Adams T.M."/>
            <person name="Armitage A.D."/>
            <person name="Sobczyk M.K."/>
            <person name="Bates H.J."/>
            <person name="Dunwell J.M."/>
            <person name="Nellist C.F."/>
            <person name="Harrison R.J."/>
        </authorList>
    </citation>
    <scope>NUCLEOTIDE SEQUENCE [LARGE SCALE GENOMIC DNA]</scope>
    <source>
        <strain evidence="3 5">SCRP249</strain>
        <strain evidence="2 7">SCRP324</strain>
        <strain evidence="4 6">SCRP333</strain>
    </source>
</reference>
<dbReference type="Proteomes" id="UP000435112">
    <property type="component" value="Unassembled WGS sequence"/>
</dbReference>
<dbReference type="Proteomes" id="UP000434957">
    <property type="component" value="Unassembled WGS sequence"/>
</dbReference>
<proteinExistence type="predicted"/>
<evidence type="ECO:0000313" key="2">
    <source>
        <dbReference type="EMBL" id="KAE9041759.1"/>
    </source>
</evidence>
<evidence type="ECO:0000256" key="1">
    <source>
        <dbReference type="SAM" id="SignalP"/>
    </source>
</evidence>
<accession>A0A6A3NEG9</accession>
<sequence length="517" mass="56493">MVYKPSVYLVSAAVALVAHQVAASSPKYDPFTTCTSYNIGDKSFPGRGSEIIDDGNCVVTVLEDPNAPKVAALSTVSVLDTSLLSKSAAAPSESMFTKVGTQIMSAKIPSTGADQDAYVETDQATSALPTSAATTRTTTSRKLEWNSEDDIATLEKYFGTSMELKLKNLPTQAVYKPSAWAGPNWPAYQDSINYKWNNRQPSPAEKYAKAFGLNVTKFMNRVSAQNGIDANSKRPKCTSDEQCHDPKIDTVCAKRAGKKSGYCIPTWYGICHAWAPAAILEQEPNCPVTFNGVTFQPMDIKPLVTDVYDDANTSIVFTGSRYNNFEDTIDEYGSHTDASYRDLNPGFFHVAATNLLGLLNTTFIIDRDAGTEIWNQPVVGFKVYEQTAMTPEKAASTFFGVDSYGWNENATSIVYVKSRLSWMNETHTDGGLVASGRNKEFTVGAYYDYLLELDSAEEIIGGEWLYESNNNHPDFLWLMTGKPPADTVTSIGLKYADVTMLLKKAVSCSGTRPSSVA</sequence>
<gene>
    <name evidence="3" type="ORF">PR001_g3888</name>
    <name evidence="2" type="ORF">PR002_g4284</name>
    <name evidence="4" type="ORF">PR003_g4234</name>
</gene>
<evidence type="ECO:0000313" key="4">
    <source>
        <dbReference type="EMBL" id="KAE9352739.1"/>
    </source>
</evidence>
<keyword evidence="1" id="KW-0732">Signal</keyword>
<evidence type="ECO:0000313" key="6">
    <source>
        <dbReference type="Proteomes" id="UP000434957"/>
    </source>
</evidence>
<dbReference type="EMBL" id="QXFU01000164">
    <property type="protein sequence ID" value="KAE9041759.1"/>
    <property type="molecule type" value="Genomic_DNA"/>
</dbReference>
<organism evidence="2 7">
    <name type="scientific">Phytophthora rubi</name>
    <dbReference type="NCBI Taxonomy" id="129364"/>
    <lineage>
        <taxon>Eukaryota</taxon>
        <taxon>Sar</taxon>
        <taxon>Stramenopiles</taxon>
        <taxon>Oomycota</taxon>
        <taxon>Peronosporomycetes</taxon>
        <taxon>Peronosporales</taxon>
        <taxon>Peronosporaceae</taxon>
        <taxon>Phytophthora</taxon>
    </lineage>
</organism>
<evidence type="ECO:0000313" key="5">
    <source>
        <dbReference type="Proteomes" id="UP000429607"/>
    </source>
</evidence>
<dbReference type="EMBL" id="QXFT01000157">
    <property type="protein sequence ID" value="KAE9352739.1"/>
    <property type="molecule type" value="Genomic_DNA"/>
</dbReference>
<dbReference type="EMBL" id="QXFV01000150">
    <property type="protein sequence ID" value="KAE9048273.1"/>
    <property type="molecule type" value="Genomic_DNA"/>
</dbReference>
<protein>
    <recommendedName>
        <fullName evidence="8">Transglutaminase elicitor</fullName>
    </recommendedName>
</protein>
<dbReference type="Gene3D" id="3.30.40.240">
    <property type="entry name" value="Transglutaminase elicitor, body domain"/>
    <property type="match status" value="1"/>
</dbReference>
<dbReference type="OrthoDB" id="10249031at2759"/>
<evidence type="ECO:0000313" key="7">
    <source>
        <dbReference type="Proteomes" id="UP000435112"/>
    </source>
</evidence>
<evidence type="ECO:0000313" key="3">
    <source>
        <dbReference type="EMBL" id="KAE9048273.1"/>
    </source>
</evidence>
<comment type="caution">
    <text evidence="2">The sequence shown here is derived from an EMBL/GenBank/DDBJ whole genome shotgun (WGS) entry which is preliminary data.</text>
</comment>
<dbReference type="AlphaFoldDB" id="A0A6A3NEG9"/>
<feature type="chain" id="PRO_5036165302" description="Transglutaminase elicitor" evidence="1">
    <location>
        <begin position="24"/>
        <end position="517"/>
    </location>
</feature>
<keyword evidence="6" id="KW-1185">Reference proteome</keyword>
<dbReference type="Proteomes" id="UP000429607">
    <property type="component" value="Unassembled WGS sequence"/>
</dbReference>
<name>A0A6A3NEG9_9STRA</name>